<reference evidence="2 3" key="1">
    <citation type="submission" date="2019-04" db="EMBL/GenBank/DDBJ databases">
        <title>Sphingomonas psychrotolerans sp. nov., isolated from soil in the Tianshan Mountains, Xinjiang, China.</title>
        <authorList>
            <person name="Luo Y."/>
            <person name="Sheng H."/>
        </authorList>
    </citation>
    <scope>NUCLEOTIDE SEQUENCE [LARGE SCALE GENOMIC DNA]</scope>
    <source>
        <strain evidence="2 3">KIS18-15</strain>
    </source>
</reference>
<feature type="signal peptide" evidence="1">
    <location>
        <begin position="1"/>
        <end position="19"/>
    </location>
</feature>
<name>A0A4S1W7I5_9SPHN</name>
<proteinExistence type="predicted"/>
<evidence type="ECO:0008006" key="4">
    <source>
        <dbReference type="Google" id="ProtNLM"/>
    </source>
</evidence>
<accession>A0A4S1W7I5</accession>
<sequence>MLNPLIAASGLLMLLAAPASTPEPLDWDMVAEQLQQQRLTIHVPRVTFRTTTIIVRPARPVALVEKKADDCVKMEDLAGFSVNRFDSVDLVLKNGALLRAKLGNDCPALGFYGGFYVKANKDRKMCAKRDSIRSRSGRQCAVQSFASLVPAR</sequence>
<protein>
    <recommendedName>
        <fullName evidence="4">DUF3617 family protein</fullName>
    </recommendedName>
</protein>
<dbReference type="OrthoDB" id="7596012at2"/>
<keyword evidence="1" id="KW-0732">Signal</keyword>
<evidence type="ECO:0000313" key="3">
    <source>
        <dbReference type="Proteomes" id="UP000309848"/>
    </source>
</evidence>
<dbReference type="RefSeq" id="WP_135987517.1">
    <property type="nucleotide sequence ID" value="NZ_JAASQM010000001.1"/>
</dbReference>
<dbReference type="AlphaFoldDB" id="A0A4S1W7I5"/>
<dbReference type="Proteomes" id="UP000309848">
    <property type="component" value="Unassembled WGS sequence"/>
</dbReference>
<feature type="chain" id="PRO_5020342616" description="DUF3617 family protein" evidence="1">
    <location>
        <begin position="20"/>
        <end position="152"/>
    </location>
</feature>
<gene>
    <name evidence="2" type="ORF">E5A74_20625</name>
</gene>
<comment type="caution">
    <text evidence="2">The sequence shown here is derived from an EMBL/GenBank/DDBJ whole genome shotgun (WGS) entry which is preliminary data.</text>
</comment>
<evidence type="ECO:0000256" key="1">
    <source>
        <dbReference type="SAM" id="SignalP"/>
    </source>
</evidence>
<keyword evidence="3" id="KW-1185">Reference proteome</keyword>
<dbReference type="EMBL" id="SRXU01000014">
    <property type="protein sequence ID" value="TGX37110.1"/>
    <property type="molecule type" value="Genomic_DNA"/>
</dbReference>
<organism evidence="2 3">
    <name type="scientific">Sphingomonas naasensis</name>
    <dbReference type="NCBI Taxonomy" id="1344951"/>
    <lineage>
        <taxon>Bacteria</taxon>
        <taxon>Pseudomonadati</taxon>
        <taxon>Pseudomonadota</taxon>
        <taxon>Alphaproteobacteria</taxon>
        <taxon>Sphingomonadales</taxon>
        <taxon>Sphingomonadaceae</taxon>
        <taxon>Sphingomonas</taxon>
    </lineage>
</organism>
<evidence type="ECO:0000313" key="2">
    <source>
        <dbReference type="EMBL" id="TGX37110.1"/>
    </source>
</evidence>